<accession>A0A967B886</accession>
<dbReference type="Proteomes" id="UP000597459">
    <property type="component" value="Unassembled WGS sequence"/>
</dbReference>
<keyword evidence="3" id="KW-0560">Oxidoreductase</keyword>
<reference evidence="3" key="1">
    <citation type="submission" date="2019-11" db="EMBL/GenBank/DDBJ databases">
        <title>Description of new Acetobacter species.</title>
        <authorList>
            <person name="Cleenwerck I."/>
            <person name="Sombolestani A.S."/>
        </authorList>
    </citation>
    <scope>NUCLEOTIDE SEQUENCE</scope>
    <source>
        <strain evidence="3">LMG 1626</strain>
    </source>
</reference>
<evidence type="ECO:0000313" key="4">
    <source>
        <dbReference type="Proteomes" id="UP000597459"/>
    </source>
</evidence>
<dbReference type="GO" id="GO:0048038">
    <property type="term" value="F:quinone binding"/>
    <property type="evidence" value="ECO:0007669"/>
    <property type="project" value="UniProtKB-UniRule"/>
</dbReference>
<feature type="transmembrane region" description="Helical" evidence="2">
    <location>
        <begin position="55"/>
        <end position="77"/>
    </location>
</feature>
<evidence type="ECO:0000256" key="1">
    <source>
        <dbReference type="ARBA" id="ARBA00005698"/>
    </source>
</evidence>
<dbReference type="RefSeq" id="WP_166314725.1">
    <property type="nucleotide sequence ID" value="NZ_JAHRDV010000005.1"/>
</dbReference>
<comment type="catalytic activity">
    <reaction evidence="2">
        <text>a quinone + NADH + 5 H(+)(in) = a quinol + NAD(+) + 4 H(+)(out)</text>
        <dbReference type="Rhea" id="RHEA:57888"/>
        <dbReference type="ChEBI" id="CHEBI:15378"/>
        <dbReference type="ChEBI" id="CHEBI:24646"/>
        <dbReference type="ChEBI" id="CHEBI:57540"/>
        <dbReference type="ChEBI" id="CHEBI:57945"/>
        <dbReference type="ChEBI" id="CHEBI:132124"/>
    </reaction>
</comment>
<dbReference type="AlphaFoldDB" id="A0A967B886"/>
<sequence>MLQLIFYVFATILVASGAMVISARNPVHSVLFLILAFFNAAGLFLLAGAEFLAMILVIVYVGAVAVLFLFVVMMLDIDFTKMREGLQKYAPFGAAVGCILFAELVMAGLHWMFSPVMPLPITGGLGQMGGPVTNTGALGTLIYTHYLLLFQLCGLVLLVAMIGAITLTLRDRPTGRRQIISLQHERKRADTLEMMDLPLGQGTDANGGFLRPHDSYYVTAVPGSYGVPEAVEEEHEELVVREGEER</sequence>
<keyword evidence="2" id="KW-1133">Transmembrane helix</keyword>
<keyword evidence="2" id="KW-0812">Transmembrane</keyword>
<dbReference type="GO" id="GO:0008137">
    <property type="term" value="F:NADH dehydrogenase (ubiquinone) activity"/>
    <property type="evidence" value="ECO:0007669"/>
    <property type="project" value="UniProtKB-UniRule"/>
</dbReference>
<feature type="transmembrane region" description="Helical" evidence="2">
    <location>
        <begin position="146"/>
        <end position="169"/>
    </location>
</feature>
<feature type="transmembrane region" description="Helical" evidence="2">
    <location>
        <begin position="30"/>
        <end position="49"/>
    </location>
</feature>
<dbReference type="EMBL" id="WOTH01000012">
    <property type="protein sequence ID" value="NHO53866.1"/>
    <property type="molecule type" value="Genomic_DNA"/>
</dbReference>
<dbReference type="GO" id="GO:0016491">
    <property type="term" value="F:oxidoreductase activity"/>
    <property type="evidence" value="ECO:0007669"/>
    <property type="project" value="UniProtKB-KW"/>
</dbReference>
<evidence type="ECO:0000313" key="3">
    <source>
        <dbReference type="EMBL" id="NHO53866.1"/>
    </source>
</evidence>
<dbReference type="GO" id="GO:0005886">
    <property type="term" value="C:plasma membrane"/>
    <property type="evidence" value="ECO:0007669"/>
    <property type="project" value="UniProtKB-SubCell"/>
</dbReference>
<feature type="transmembrane region" description="Helical" evidence="2">
    <location>
        <begin position="6"/>
        <end position="23"/>
    </location>
</feature>
<keyword evidence="2" id="KW-0472">Membrane</keyword>
<keyword evidence="2" id="KW-0520">NAD</keyword>
<dbReference type="NCBIfam" id="NF005164">
    <property type="entry name" value="PRK06638.1-4"/>
    <property type="match status" value="1"/>
</dbReference>
<keyword evidence="4" id="KW-1185">Reference proteome</keyword>
<proteinExistence type="inferred from homology"/>
<evidence type="ECO:0000256" key="2">
    <source>
        <dbReference type="RuleBase" id="RU004429"/>
    </source>
</evidence>
<keyword evidence="2" id="KW-1003">Cell membrane</keyword>
<comment type="function">
    <text evidence="2">NDH-1 shuttles electrons from NADH, via FMN and iron-sulfur (Fe-S) centers, to quinones in the respiratory chain. Couples the redox reaction to proton translocation (for every two electrons transferred, four hydrogen ions are translocated across the cytoplasmic membrane), and thus conserves the redox energy in a proton gradient.</text>
</comment>
<dbReference type="Pfam" id="PF00499">
    <property type="entry name" value="Oxidored_q3"/>
    <property type="match status" value="1"/>
</dbReference>
<dbReference type="PANTHER" id="PTHR33269">
    <property type="entry name" value="NADH-UBIQUINONE OXIDOREDUCTASE CHAIN 6"/>
    <property type="match status" value="1"/>
</dbReference>
<keyword evidence="2" id="KW-0874">Quinone</keyword>
<comment type="subcellular location">
    <subcellularLocation>
        <location evidence="2">Cell membrane</location>
        <topology evidence="2">Multi-pass membrane protein</topology>
    </subcellularLocation>
</comment>
<feature type="transmembrane region" description="Helical" evidence="2">
    <location>
        <begin position="89"/>
        <end position="113"/>
    </location>
</feature>
<dbReference type="InterPro" id="IPR001457">
    <property type="entry name" value="NADH_UbQ/plastoQ_OxRdtase_su6"/>
</dbReference>
<dbReference type="PANTHER" id="PTHR33269:SF17">
    <property type="entry name" value="NADH-UBIQUINONE OXIDOREDUCTASE CHAIN 6"/>
    <property type="match status" value="1"/>
</dbReference>
<comment type="similarity">
    <text evidence="1 2">Belongs to the complex I subunit 6 family.</text>
</comment>
<name>A0A967B886_9PROT</name>
<organism evidence="3 4">
    <name type="scientific">Acetobacter estunensis</name>
    <dbReference type="NCBI Taxonomy" id="104097"/>
    <lineage>
        <taxon>Bacteria</taxon>
        <taxon>Pseudomonadati</taxon>
        <taxon>Pseudomonadota</taxon>
        <taxon>Alphaproteobacteria</taxon>
        <taxon>Acetobacterales</taxon>
        <taxon>Acetobacteraceae</taxon>
        <taxon>Acetobacter</taxon>
    </lineage>
</organism>
<dbReference type="InterPro" id="IPR042106">
    <property type="entry name" value="Nuo/plastoQ_OxRdtase_6_NuoJ"/>
</dbReference>
<comment type="caution">
    <text evidence="3">The sequence shown here is derived from an EMBL/GenBank/DDBJ whole genome shotgun (WGS) entry which is preliminary data.</text>
</comment>
<dbReference type="EC" id="7.1.1.-" evidence="2"/>
<gene>
    <name evidence="3" type="ORF">GOB87_07820</name>
</gene>
<dbReference type="Gene3D" id="1.20.120.1200">
    <property type="entry name" value="NADH-ubiquinone/plastoquinone oxidoreductase chain 6, subunit NuoJ"/>
    <property type="match status" value="1"/>
</dbReference>
<protein>
    <recommendedName>
        <fullName evidence="2">NADH-quinone oxidoreductase subunit J</fullName>
        <ecNumber evidence="2">7.1.1.-</ecNumber>
    </recommendedName>
</protein>